<accession>A0A8K0SVJ0</accession>
<sequence length="72" mass="7778">MTLKPRRTPAPGQEALGEQPRIVPGMKDLLPPPSARDNSHALGSQSVGPARRPLQRPSSIHHPRCVPIHSPP</sequence>
<evidence type="ECO:0000256" key="1">
    <source>
        <dbReference type="SAM" id="MobiDB-lite"/>
    </source>
</evidence>
<comment type="caution">
    <text evidence="2">The sequence shown here is derived from an EMBL/GenBank/DDBJ whole genome shotgun (WGS) entry which is preliminary data.</text>
</comment>
<evidence type="ECO:0000313" key="3">
    <source>
        <dbReference type="Proteomes" id="UP000813444"/>
    </source>
</evidence>
<proteinExistence type="predicted"/>
<dbReference type="Proteomes" id="UP000813444">
    <property type="component" value="Unassembled WGS sequence"/>
</dbReference>
<gene>
    <name evidence="2" type="ORF">B0I35DRAFT_428230</name>
</gene>
<name>A0A8K0SVJ0_9HYPO</name>
<reference evidence="2" key="1">
    <citation type="journal article" date="2021" name="Nat. Commun.">
        <title>Genetic determinants of endophytism in the Arabidopsis root mycobiome.</title>
        <authorList>
            <person name="Mesny F."/>
            <person name="Miyauchi S."/>
            <person name="Thiergart T."/>
            <person name="Pickel B."/>
            <person name="Atanasova L."/>
            <person name="Karlsson M."/>
            <person name="Huettel B."/>
            <person name="Barry K.W."/>
            <person name="Haridas S."/>
            <person name="Chen C."/>
            <person name="Bauer D."/>
            <person name="Andreopoulos W."/>
            <person name="Pangilinan J."/>
            <person name="LaButti K."/>
            <person name="Riley R."/>
            <person name="Lipzen A."/>
            <person name="Clum A."/>
            <person name="Drula E."/>
            <person name="Henrissat B."/>
            <person name="Kohler A."/>
            <person name="Grigoriev I.V."/>
            <person name="Martin F.M."/>
            <person name="Hacquard S."/>
        </authorList>
    </citation>
    <scope>NUCLEOTIDE SEQUENCE</scope>
    <source>
        <strain evidence="2">MPI-CAGE-CH-0235</strain>
    </source>
</reference>
<dbReference type="EMBL" id="JAGPNK010000005">
    <property type="protein sequence ID" value="KAH7320957.1"/>
    <property type="molecule type" value="Genomic_DNA"/>
</dbReference>
<keyword evidence="3" id="KW-1185">Reference proteome</keyword>
<protein>
    <submittedName>
        <fullName evidence="2">Uncharacterized protein</fullName>
    </submittedName>
</protein>
<dbReference type="AlphaFoldDB" id="A0A8K0SVJ0"/>
<feature type="region of interest" description="Disordered" evidence="1">
    <location>
        <begin position="1"/>
        <end position="72"/>
    </location>
</feature>
<organism evidence="2 3">
    <name type="scientific">Stachybotrys elegans</name>
    <dbReference type="NCBI Taxonomy" id="80388"/>
    <lineage>
        <taxon>Eukaryota</taxon>
        <taxon>Fungi</taxon>
        <taxon>Dikarya</taxon>
        <taxon>Ascomycota</taxon>
        <taxon>Pezizomycotina</taxon>
        <taxon>Sordariomycetes</taxon>
        <taxon>Hypocreomycetidae</taxon>
        <taxon>Hypocreales</taxon>
        <taxon>Stachybotryaceae</taxon>
        <taxon>Stachybotrys</taxon>
    </lineage>
</organism>
<evidence type="ECO:0000313" key="2">
    <source>
        <dbReference type="EMBL" id="KAH7320957.1"/>
    </source>
</evidence>